<dbReference type="InterPro" id="IPR014716">
    <property type="entry name" value="Fibrinogen_a/b/g_C_1"/>
</dbReference>
<evidence type="ECO:0000313" key="3">
    <source>
        <dbReference type="EMBL" id="JAA73040.1"/>
    </source>
</evidence>
<protein>
    <submittedName>
        <fullName evidence="3">Putative ficolin/ixoderin</fullName>
    </submittedName>
</protein>
<dbReference type="InterPro" id="IPR020837">
    <property type="entry name" value="Fibrinogen_CS"/>
</dbReference>
<dbReference type="PANTHER" id="PTHR19143">
    <property type="entry name" value="FIBRINOGEN/TENASCIN/ANGIOPOEITIN"/>
    <property type="match status" value="1"/>
</dbReference>
<name>A0A0K8RPP0_IXORI</name>
<dbReference type="InterPro" id="IPR050373">
    <property type="entry name" value="Fibrinogen_C-term_domain"/>
</dbReference>
<dbReference type="PANTHER" id="PTHR19143:SF458">
    <property type="entry name" value="FIBRINOGEN C-TERMINAL DOMAIN-CONTAINING PROTEIN-RELATED"/>
    <property type="match status" value="1"/>
</dbReference>
<accession>A0A0K8RPP0</accession>
<dbReference type="SMART" id="SM00186">
    <property type="entry name" value="FBG"/>
    <property type="match status" value="1"/>
</dbReference>
<sequence length="313" mass="35372">VYGGIWFNVRYCSNPSLPICTKYLNMLVAFLFIPVVAGNVFMEDSIPNIPEITERQSMWTRDYTIFDPCNTNKPGNRNVSCSQLKRKGHNVTGIYEIYILGKPINVTCDMTTEDGGGWTVIQRQSENENDESFFERDMKEYESGFGTAGGSFWIGLKNLNALMTYPNGPQALRIVLEISSGRPRTEVVHYGKFHVGSKNEQYNLTIGEYDHKKGKNYDALSGHNGHVFDVKKSPPGKPDKDNCLKGALSGGWWFKKCNQANLNGRKRGISTPDNPGIFWITDSKQESYNYVYRKVEMQIRDADFGFCTGSLKS</sequence>
<feature type="non-terminal residue" evidence="3">
    <location>
        <position position="1"/>
    </location>
</feature>
<dbReference type="GO" id="GO:0005615">
    <property type="term" value="C:extracellular space"/>
    <property type="evidence" value="ECO:0007669"/>
    <property type="project" value="TreeGrafter"/>
</dbReference>
<dbReference type="PROSITE" id="PS00514">
    <property type="entry name" value="FIBRINOGEN_C_1"/>
    <property type="match status" value="1"/>
</dbReference>
<dbReference type="Gene3D" id="3.90.215.10">
    <property type="entry name" value="Gamma Fibrinogen, chain A, domain 1"/>
    <property type="match status" value="1"/>
</dbReference>
<dbReference type="InterPro" id="IPR036056">
    <property type="entry name" value="Fibrinogen-like_C"/>
</dbReference>
<dbReference type="NCBIfam" id="NF040941">
    <property type="entry name" value="GGGWT_bact"/>
    <property type="match status" value="1"/>
</dbReference>
<proteinExistence type="evidence at transcript level"/>
<evidence type="ECO:0000259" key="2">
    <source>
        <dbReference type="PROSITE" id="PS51406"/>
    </source>
</evidence>
<keyword evidence="1" id="KW-1015">Disulfide bond</keyword>
<reference evidence="3" key="1">
    <citation type="submission" date="2012-12" db="EMBL/GenBank/DDBJ databases">
        <title>Identification and characterization of a phenylalanine ammonia-lyase gene family in Isatis indigotica Fort.</title>
        <authorList>
            <person name="Liu Q."/>
            <person name="Chen J."/>
            <person name="Zhou X."/>
            <person name="Di P."/>
            <person name="Xiao Y."/>
            <person name="Xuan H."/>
            <person name="Zhang L."/>
            <person name="Chen W."/>
        </authorList>
    </citation>
    <scope>NUCLEOTIDE SEQUENCE</scope>
    <source>
        <tissue evidence="3">Salivary gland</tissue>
    </source>
</reference>
<feature type="domain" description="Fibrinogen C-terminal" evidence="2">
    <location>
        <begin position="72"/>
        <end position="303"/>
    </location>
</feature>
<evidence type="ECO:0000256" key="1">
    <source>
        <dbReference type="ARBA" id="ARBA00023157"/>
    </source>
</evidence>
<dbReference type="Pfam" id="PF00147">
    <property type="entry name" value="Fibrinogen_C"/>
    <property type="match status" value="1"/>
</dbReference>
<dbReference type="PROSITE" id="PS51406">
    <property type="entry name" value="FIBRINOGEN_C_2"/>
    <property type="match status" value="1"/>
</dbReference>
<dbReference type="SUPFAM" id="SSF56496">
    <property type="entry name" value="Fibrinogen C-terminal domain-like"/>
    <property type="match status" value="1"/>
</dbReference>
<dbReference type="AlphaFoldDB" id="A0A0K8RPP0"/>
<dbReference type="InterPro" id="IPR002181">
    <property type="entry name" value="Fibrinogen_a/b/g_C_dom"/>
</dbReference>
<organism evidence="3">
    <name type="scientific">Ixodes ricinus</name>
    <name type="common">Common tick</name>
    <name type="synonym">Acarus ricinus</name>
    <dbReference type="NCBI Taxonomy" id="34613"/>
    <lineage>
        <taxon>Eukaryota</taxon>
        <taxon>Metazoa</taxon>
        <taxon>Ecdysozoa</taxon>
        <taxon>Arthropoda</taxon>
        <taxon>Chelicerata</taxon>
        <taxon>Arachnida</taxon>
        <taxon>Acari</taxon>
        <taxon>Parasitiformes</taxon>
        <taxon>Ixodida</taxon>
        <taxon>Ixodoidea</taxon>
        <taxon>Ixodidae</taxon>
        <taxon>Ixodinae</taxon>
        <taxon>Ixodes</taxon>
    </lineage>
</organism>
<dbReference type="EMBL" id="GADI01000768">
    <property type="protein sequence ID" value="JAA73040.1"/>
    <property type="molecule type" value="mRNA"/>
</dbReference>